<dbReference type="AlphaFoldDB" id="A0A2R5G2Z1"/>
<organism evidence="6 7">
    <name type="scientific">Hondaea fermentalgiana</name>
    <dbReference type="NCBI Taxonomy" id="2315210"/>
    <lineage>
        <taxon>Eukaryota</taxon>
        <taxon>Sar</taxon>
        <taxon>Stramenopiles</taxon>
        <taxon>Bigyra</taxon>
        <taxon>Labyrinthulomycetes</taxon>
        <taxon>Thraustochytrida</taxon>
        <taxon>Thraustochytriidae</taxon>
        <taxon>Hondaea</taxon>
    </lineage>
</organism>
<proteinExistence type="predicted"/>
<comment type="subcellular location">
    <subcellularLocation>
        <location evidence="1">Membrane</location>
        <topology evidence="1">Multi-pass membrane protein</topology>
    </subcellularLocation>
</comment>
<feature type="transmembrane region" description="Helical" evidence="5">
    <location>
        <begin position="7"/>
        <end position="29"/>
    </location>
</feature>
<dbReference type="InterPro" id="IPR039305">
    <property type="entry name" value="PILS2/6"/>
</dbReference>
<feature type="transmembrane region" description="Helical" evidence="5">
    <location>
        <begin position="157"/>
        <end position="174"/>
    </location>
</feature>
<dbReference type="Pfam" id="PF03547">
    <property type="entry name" value="Mem_trans"/>
    <property type="match status" value="1"/>
</dbReference>
<evidence type="ECO:0000256" key="5">
    <source>
        <dbReference type="SAM" id="Phobius"/>
    </source>
</evidence>
<feature type="transmembrane region" description="Helical" evidence="5">
    <location>
        <begin position="269"/>
        <end position="291"/>
    </location>
</feature>
<gene>
    <name evidence="6" type="ORF">FCC1311_016152</name>
</gene>
<keyword evidence="2 5" id="KW-0812">Transmembrane</keyword>
<dbReference type="EMBL" id="BEYU01000012">
    <property type="protein sequence ID" value="GBG25397.1"/>
    <property type="molecule type" value="Genomic_DNA"/>
</dbReference>
<feature type="transmembrane region" description="Helical" evidence="5">
    <location>
        <begin position="303"/>
        <end position="323"/>
    </location>
</feature>
<dbReference type="GO" id="GO:0055085">
    <property type="term" value="P:transmembrane transport"/>
    <property type="evidence" value="ECO:0007669"/>
    <property type="project" value="InterPro"/>
</dbReference>
<evidence type="ECO:0000313" key="6">
    <source>
        <dbReference type="EMBL" id="GBG25397.1"/>
    </source>
</evidence>
<dbReference type="Proteomes" id="UP000241890">
    <property type="component" value="Unassembled WGS sequence"/>
</dbReference>
<dbReference type="OrthoDB" id="191139at2759"/>
<reference evidence="6 7" key="1">
    <citation type="submission" date="2017-12" db="EMBL/GenBank/DDBJ databases">
        <title>Sequencing, de novo assembly and annotation of complete genome of a new Thraustochytrid species, strain FCC1311.</title>
        <authorList>
            <person name="Sedici K."/>
            <person name="Godart F."/>
            <person name="Aiese Cigliano R."/>
            <person name="Sanseverino W."/>
            <person name="Barakat M."/>
            <person name="Ortet P."/>
            <person name="Marechal E."/>
            <person name="Cagnac O."/>
            <person name="Amato A."/>
        </authorList>
    </citation>
    <scope>NUCLEOTIDE SEQUENCE [LARGE SCALE GENOMIC DNA]</scope>
</reference>
<protein>
    <submittedName>
        <fullName evidence="6">Protein PIN-LIKES 3</fullName>
    </submittedName>
</protein>
<dbReference type="InParanoid" id="A0A2R5G2Z1"/>
<sequence length="330" mass="36040">MASVADLLWTSVKAIAPVFVVLASGAWLVRQGLLDERASGTLSWLAKWVYAPALLFVRLGGSVNRDLFAEVWVLTVMGVVILSLNLLMGILLLPIAKPAPQFRKWFVYSMTFPNIMSLPLVFTTAVCASGTIRKPLSMDQSGGEYLSPTECTERGELYLFIYILAIIVALIPPLQSFLFSDNSVATPFISVLRIFAPGLVSVITLALATLIGTKLVKTRYADLFGGDEATMGISRRTLLLFVLGRTVIIPGVLFFLMYLALDLFPKDQLLLVILFFECFVPTANMCALCAPPAQGQIISLGMVNQYLVGIFTMTMWCFVALSLSTTAIDA</sequence>
<dbReference type="PANTHER" id="PTHR31419:SF1">
    <property type="entry name" value="PROTEIN PIN-LIKES 6"/>
    <property type="match status" value="1"/>
</dbReference>
<evidence type="ECO:0000256" key="3">
    <source>
        <dbReference type="ARBA" id="ARBA00022989"/>
    </source>
</evidence>
<dbReference type="InterPro" id="IPR004776">
    <property type="entry name" value="Mem_transp_PIN-like"/>
</dbReference>
<feature type="transmembrane region" description="Helical" evidence="5">
    <location>
        <begin position="237"/>
        <end position="257"/>
    </location>
</feature>
<feature type="transmembrane region" description="Helical" evidence="5">
    <location>
        <begin position="71"/>
        <end position="93"/>
    </location>
</feature>
<feature type="transmembrane region" description="Helical" evidence="5">
    <location>
        <begin position="194"/>
        <end position="216"/>
    </location>
</feature>
<dbReference type="GO" id="GO:0016020">
    <property type="term" value="C:membrane"/>
    <property type="evidence" value="ECO:0007669"/>
    <property type="project" value="UniProtKB-SubCell"/>
</dbReference>
<name>A0A2R5G2Z1_9STRA</name>
<evidence type="ECO:0000313" key="7">
    <source>
        <dbReference type="Proteomes" id="UP000241890"/>
    </source>
</evidence>
<keyword evidence="3 5" id="KW-1133">Transmembrane helix</keyword>
<accession>A0A2R5G2Z1</accession>
<dbReference type="PANTHER" id="PTHR31419">
    <property type="entry name" value="PROTEIN PIN-LIKES 2"/>
    <property type="match status" value="1"/>
</dbReference>
<feature type="transmembrane region" description="Helical" evidence="5">
    <location>
        <begin position="105"/>
        <end position="128"/>
    </location>
</feature>
<evidence type="ECO:0000256" key="1">
    <source>
        <dbReference type="ARBA" id="ARBA00004141"/>
    </source>
</evidence>
<comment type="caution">
    <text evidence="6">The sequence shown here is derived from an EMBL/GenBank/DDBJ whole genome shotgun (WGS) entry which is preliminary data.</text>
</comment>
<keyword evidence="7" id="KW-1185">Reference proteome</keyword>
<feature type="transmembrane region" description="Helical" evidence="5">
    <location>
        <begin position="41"/>
        <end position="59"/>
    </location>
</feature>
<keyword evidence="4 5" id="KW-0472">Membrane</keyword>
<evidence type="ECO:0000256" key="4">
    <source>
        <dbReference type="ARBA" id="ARBA00023136"/>
    </source>
</evidence>
<evidence type="ECO:0000256" key="2">
    <source>
        <dbReference type="ARBA" id="ARBA00022692"/>
    </source>
</evidence>